<evidence type="ECO:0000256" key="1">
    <source>
        <dbReference type="SAM" id="MobiDB-lite"/>
    </source>
</evidence>
<sequence length="364" mass="42136">MDIEKWKRDFPFLINVWNKINDFDKDIENDSQKSGYVSTCSYFFSPWTGGEDKYEHFCMKLIRNLGHLSNNKDFLKHTSERCNNLNIWIYNSMKKHGIPENIITKCFEDYNGFMRGIGTDPRCSYYSYDTKYNEPINIIKLNIFESNMDIIQSTLDGLHDSINLPLRMYICECINIYKAIYKQYCHNKDDEDQRRILTCSRLDAIKKAYDFYLSTIQHKMYKIPSLDEVEEDYLNMCVSEEPKSALTVEMARKITALQDSTEDGERKSGDIPPISTVTDENQGSSMTRTVSTAFGTVAGASSILALLYKFTPGRRWMHSGIGRNRGRISNHLYGEEPNELLFDGFQGEDMSSYNARYNIGYGSV</sequence>
<feature type="region of interest" description="Disordered" evidence="1">
    <location>
        <begin position="257"/>
        <end position="285"/>
    </location>
</feature>
<dbReference type="Pfam" id="PF05795">
    <property type="entry name" value="Plasmodium_Vir"/>
    <property type="match status" value="1"/>
</dbReference>
<organism evidence="2">
    <name type="scientific">Plasmodium vivax</name>
    <name type="common">malaria parasite P. vivax</name>
    <dbReference type="NCBI Taxonomy" id="5855"/>
    <lineage>
        <taxon>Eukaryota</taxon>
        <taxon>Sar</taxon>
        <taxon>Alveolata</taxon>
        <taxon>Apicomplexa</taxon>
        <taxon>Aconoidasida</taxon>
        <taxon>Haemosporida</taxon>
        <taxon>Plasmodiidae</taxon>
        <taxon>Plasmodium</taxon>
        <taxon>Plasmodium (Plasmodium)</taxon>
    </lineage>
</organism>
<feature type="compositionally biased region" description="Polar residues" evidence="1">
    <location>
        <begin position="275"/>
        <end position="285"/>
    </location>
</feature>
<protein>
    <submittedName>
        <fullName evidence="2">VIR protein</fullName>
    </submittedName>
</protein>
<dbReference type="VEuPathDB" id="PlasmoDB:PVW1_100019400"/>
<evidence type="ECO:0000313" key="2">
    <source>
        <dbReference type="EMBL" id="VUZ99408.1"/>
    </source>
</evidence>
<proteinExistence type="predicted"/>
<dbReference type="EMBL" id="FLZR02000002">
    <property type="protein sequence ID" value="VUZ99408.1"/>
    <property type="molecule type" value="Genomic_DNA"/>
</dbReference>
<dbReference type="VEuPathDB" id="PlasmoDB:PVP01_0001230"/>
<dbReference type="Proteomes" id="UP000220605">
    <property type="component" value="Unassembled WGS sequence"/>
</dbReference>
<dbReference type="InterPro" id="IPR008780">
    <property type="entry name" value="Plasmodium_Vir"/>
</dbReference>
<dbReference type="VEuPathDB" id="PlasmoDB:PVPAM_100006600"/>
<accession>A0A565A5C9</accession>
<gene>
    <name evidence="2" type="ORF">PVP01_0001230</name>
</gene>
<reference evidence="2" key="1">
    <citation type="submission" date="2016-07" db="EMBL/GenBank/DDBJ databases">
        <authorList>
            <consortium name="Pathogen Informatics"/>
        </authorList>
    </citation>
    <scope>NUCLEOTIDE SEQUENCE</scope>
</reference>
<dbReference type="AlphaFoldDB" id="A0A565A5C9"/>
<dbReference type="OrthoDB" id="383311at2759"/>
<name>A0A565A5C9_PLAVI</name>